<dbReference type="InterPro" id="IPR051463">
    <property type="entry name" value="Peptidase_U62_metallo"/>
</dbReference>
<comment type="caution">
    <text evidence="6">The sequence shown here is derived from an EMBL/GenBank/DDBJ whole genome shotgun (WGS) entry which is preliminary data.</text>
</comment>
<dbReference type="GO" id="GO:0008237">
    <property type="term" value="F:metallopeptidase activity"/>
    <property type="evidence" value="ECO:0007669"/>
    <property type="project" value="UniProtKB-KW"/>
</dbReference>
<dbReference type="EMBL" id="LAZR01053438">
    <property type="protein sequence ID" value="KKK80749.1"/>
    <property type="molecule type" value="Genomic_DNA"/>
</dbReference>
<sequence length="180" mass="19586">MTDASGLLEPALVERLLERSLAHGGDLAEVYAERRSGFSLALDDRGLERARNGRECGASVRVVAGEATYFGHVDGLAESDLERVADSVASAVRGRSGRSRALRALERPEGQSIERRPEEVAAAHKAELLRECDDRARALEGRVAQVNAGYDESRQRIQVANSDGLHVADDRTRVRLGIQV</sequence>
<feature type="non-terminal residue" evidence="6">
    <location>
        <position position="180"/>
    </location>
</feature>
<dbReference type="Pfam" id="PF01523">
    <property type="entry name" value="PmbA_TldD_1st"/>
    <property type="match status" value="1"/>
</dbReference>
<dbReference type="GO" id="GO:0006508">
    <property type="term" value="P:proteolysis"/>
    <property type="evidence" value="ECO:0007669"/>
    <property type="project" value="UniProtKB-KW"/>
</dbReference>
<dbReference type="PANTHER" id="PTHR30624:SF4">
    <property type="entry name" value="METALLOPROTEASE TLDD"/>
    <property type="match status" value="1"/>
</dbReference>
<proteinExistence type="predicted"/>
<evidence type="ECO:0000313" key="6">
    <source>
        <dbReference type="EMBL" id="KKK80749.1"/>
    </source>
</evidence>
<evidence type="ECO:0000256" key="2">
    <source>
        <dbReference type="ARBA" id="ARBA00022801"/>
    </source>
</evidence>
<feature type="domain" description="Metalloprotease TldD/E central" evidence="5">
    <location>
        <begin position="116"/>
        <end position="180"/>
    </location>
</feature>
<dbReference type="InterPro" id="IPR036059">
    <property type="entry name" value="TldD/PmbA_sf"/>
</dbReference>
<dbReference type="AlphaFoldDB" id="A0A0F9AQK2"/>
<gene>
    <name evidence="6" type="ORF">LCGC14_2820400</name>
</gene>
<keyword evidence="2" id="KW-0378">Hydrolase</keyword>
<dbReference type="PANTHER" id="PTHR30624">
    <property type="entry name" value="UNCHARACTERIZED PROTEIN TLDD AND PMBA"/>
    <property type="match status" value="1"/>
</dbReference>
<keyword evidence="1" id="KW-0645">Protease</keyword>
<dbReference type="InterPro" id="IPR035068">
    <property type="entry name" value="TldD/PmbA_N"/>
</dbReference>
<evidence type="ECO:0000259" key="5">
    <source>
        <dbReference type="Pfam" id="PF19290"/>
    </source>
</evidence>
<accession>A0A0F9AQK2</accession>
<dbReference type="InterPro" id="IPR045570">
    <property type="entry name" value="Metalloprtase-TldD/E_cen_dom"/>
</dbReference>
<feature type="domain" description="Metalloprotease TldD/E N-terminal" evidence="4">
    <location>
        <begin position="28"/>
        <end position="90"/>
    </location>
</feature>
<keyword evidence="3" id="KW-0482">Metalloprotease</keyword>
<organism evidence="6">
    <name type="scientific">marine sediment metagenome</name>
    <dbReference type="NCBI Taxonomy" id="412755"/>
    <lineage>
        <taxon>unclassified sequences</taxon>
        <taxon>metagenomes</taxon>
        <taxon>ecological metagenomes</taxon>
    </lineage>
</organism>
<evidence type="ECO:0000259" key="4">
    <source>
        <dbReference type="Pfam" id="PF01523"/>
    </source>
</evidence>
<dbReference type="Gene3D" id="3.30.2290.10">
    <property type="entry name" value="PmbA/TldD superfamily"/>
    <property type="match status" value="1"/>
</dbReference>
<dbReference type="InterPro" id="IPR002510">
    <property type="entry name" value="Metalloprtase-TldD/E_N"/>
</dbReference>
<dbReference type="GO" id="GO:0005829">
    <property type="term" value="C:cytosol"/>
    <property type="evidence" value="ECO:0007669"/>
    <property type="project" value="TreeGrafter"/>
</dbReference>
<dbReference type="SUPFAM" id="SSF111283">
    <property type="entry name" value="Putative modulator of DNA gyrase, PmbA/TldD"/>
    <property type="match status" value="1"/>
</dbReference>
<dbReference type="Pfam" id="PF19290">
    <property type="entry name" value="PmbA_TldD_2nd"/>
    <property type="match status" value="1"/>
</dbReference>
<reference evidence="6" key="1">
    <citation type="journal article" date="2015" name="Nature">
        <title>Complex archaea that bridge the gap between prokaryotes and eukaryotes.</title>
        <authorList>
            <person name="Spang A."/>
            <person name="Saw J.H."/>
            <person name="Jorgensen S.L."/>
            <person name="Zaremba-Niedzwiedzka K."/>
            <person name="Martijn J."/>
            <person name="Lind A.E."/>
            <person name="van Eijk R."/>
            <person name="Schleper C."/>
            <person name="Guy L."/>
            <person name="Ettema T.J."/>
        </authorList>
    </citation>
    <scope>NUCLEOTIDE SEQUENCE</scope>
</reference>
<protein>
    <recommendedName>
        <fullName evidence="7">TldD/PmbA family protein</fullName>
    </recommendedName>
</protein>
<evidence type="ECO:0000256" key="1">
    <source>
        <dbReference type="ARBA" id="ARBA00022670"/>
    </source>
</evidence>
<name>A0A0F9AQK2_9ZZZZ</name>
<evidence type="ECO:0008006" key="7">
    <source>
        <dbReference type="Google" id="ProtNLM"/>
    </source>
</evidence>
<evidence type="ECO:0000256" key="3">
    <source>
        <dbReference type="ARBA" id="ARBA00023049"/>
    </source>
</evidence>